<evidence type="ECO:0000313" key="10">
    <source>
        <dbReference type="EMBL" id="PKU24385.1"/>
    </source>
</evidence>
<dbReference type="Proteomes" id="UP000233293">
    <property type="component" value="Unassembled WGS sequence"/>
</dbReference>
<evidence type="ECO:0000256" key="5">
    <source>
        <dbReference type="ARBA" id="ARBA00023159"/>
    </source>
</evidence>
<dbReference type="PROSITE" id="PS00675">
    <property type="entry name" value="SIGMA54_INTERACT_1"/>
    <property type="match status" value="1"/>
</dbReference>
<gene>
    <name evidence="10" type="ORF">CWS72_12015</name>
</gene>
<keyword evidence="2" id="KW-0067">ATP-binding</keyword>
<keyword evidence="5" id="KW-0010">Activator</keyword>
<dbReference type="InterPro" id="IPR002078">
    <property type="entry name" value="Sigma_54_int"/>
</dbReference>
<keyword evidence="1" id="KW-0547">Nucleotide-binding</keyword>
<protein>
    <submittedName>
        <fullName evidence="10">Sigma-54-dependent Fis family transcriptional regulator</fullName>
    </submittedName>
</protein>
<dbReference type="InterPro" id="IPR003593">
    <property type="entry name" value="AAA+_ATPase"/>
</dbReference>
<dbReference type="PROSITE" id="PS50110">
    <property type="entry name" value="RESPONSE_REGULATORY"/>
    <property type="match status" value="1"/>
</dbReference>
<dbReference type="CDD" id="cd00156">
    <property type="entry name" value="REC"/>
    <property type="match status" value="1"/>
</dbReference>
<dbReference type="PROSITE" id="PS00688">
    <property type="entry name" value="SIGMA54_INTERACT_3"/>
    <property type="match status" value="1"/>
</dbReference>
<dbReference type="InterPro" id="IPR001789">
    <property type="entry name" value="Sig_transdc_resp-reg_receiver"/>
</dbReference>
<dbReference type="PANTHER" id="PTHR32071">
    <property type="entry name" value="TRANSCRIPTIONAL REGULATORY PROTEIN"/>
    <property type="match status" value="1"/>
</dbReference>
<dbReference type="Pfam" id="PF00072">
    <property type="entry name" value="Response_reg"/>
    <property type="match status" value="1"/>
</dbReference>
<dbReference type="InterPro" id="IPR011006">
    <property type="entry name" value="CheY-like_superfamily"/>
</dbReference>
<dbReference type="InterPro" id="IPR009057">
    <property type="entry name" value="Homeodomain-like_sf"/>
</dbReference>
<dbReference type="SUPFAM" id="SSF46689">
    <property type="entry name" value="Homeodomain-like"/>
    <property type="match status" value="1"/>
</dbReference>
<keyword evidence="7" id="KW-0597">Phosphoprotein</keyword>
<dbReference type="GO" id="GO:0006355">
    <property type="term" value="P:regulation of DNA-templated transcription"/>
    <property type="evidence" value="ECO:0007669"/>
    <property type="project" value="InterPro"/>
</dbReference>
<name>A0A2N3PVF8_9PROT</name>
<dbReference type="SUPFAM" id="SSF52540">
    <property type="entry name" value="P-loop containing nucleoside triphosphate hydrolases"/>
    <property type="match status" value="1"/>
</dbReference>
<dbReference type="SMART" id="SM00448">
    <property type="entry name" value="REC"/>
    <property type="match status" value="1"/>
</dbReference>
<comment type="caution">
    <text evidence="10">The sequence shown here is derived from an EMBL/GenBank/DDBJ whole genome shotgun (WGS) entry which is preliminary data.</text>
</comment>
<evidence type="ECO:0000256" key="4">
    <source>
        <dbReference type="ARBA" id="ARBA00023015"/>
    </source>
</evidence>
<dbReference type="Gene3D" id="3.40.50.2300">
    <property type="match status" value="1"/>
</dbReference>
<dbReference type="PROSITE" id="PS50045">
    <property type="entry name" value="SIGMA54_INTERACT_4"/>
    <property type="match status" value="1"/>
</dbReference>
<dbReference type="InterPro" id="IPR025662">
    <property type="entry name" value="Sigma_54_int_dom_ATP-bd_1"/>
</dbReference>
<keyword evidence="4" id="KW-0805">Transcription regulation</keyword>
<dbReference type="Pfam" id="PF00158">
    <property type="entry name" value="Sigma54_activat"/>
    <property type="match status" value="1"/>
</dbReference>
<dbReference type="GO" id="GO:0000160">
    <property type="term" value="P:phosphorelay signal transduction system"/>
    <property type="evidence" value="ECO:0007669"/>
    <property type="project" value="UniProtKB-KW"/>
</dbReference>
<evidence type="ECO:0000256" key="2">
    <source>
        <dbReference type="ARBA" id="ARBA00022840"/>
    </source>
</evidence>
<evidence type="ECO:0000256" key="6">
    <source>
        <dbReference type="ARBA" id="ARBA00023163"/>
    </source>
</evidence>
<dbReference type="OrthoDB" id="9770562at2"/>
<dbReference type="Pfam" id="PF02954">
    <property type="entry name" value="HTH_8"/>
    <property type="match status" value="1"/>
</dbReference>
<evidence type="ECO:0000259" key="9">
    <source>
        <dbReference type="PROSITE" id="PS50110"/>
    </source>
</evidence>
<evidence type="ECO:0000259" key="8">
    <source>
        <dbReference type="PROSITE" id="PS50045"/>
    </source>
</evidence>
<evidence type="ECO:0000256" key="3">
    <source>
        <dbReference type="ARBA" id="ARBA00023012"/>
    </source>
</evidence>
<dbReference type="GO" id="GO:0005524">
    <property type="term" value="F:ATP binding"/>
    <property type="evidence" value="ECO:0007669"/>
    <property type="project" value="UniProtKB-KW"/>
</dbReference>
<dbReference type="InterPro" id="IPR025944">
    <property type="entry name" value="Sigma_54_int_dom_CS"/>
</dbReference>
<dbReference type="CDD" id="cd00009">
    <property type="entry name" value="AAA"/>
    <property type="match status" value="1"/>
</dbReference>
<dbReference type="SMART" id="SM00382">
    <property type="entry name" value="AAA"/>
    <property type="match status" value="1"/>
</dbReference>
<dbReference type="Gene3D" id="3.40.50.300">
    <property type="entry name" value="P-loop containing nucleotide triphosphate hydrolases"/>
    <property type="match status" value="1"/>
</dbReference>
<sequence length="464" mass="51226">MSHTVLLVDDEARLADVLTVAIERLGYRVLSADSGEAALRLLESEPVDLLLTDLRMPGLSGRDLLRESKKRRPGLPVVVMTAYSSVKDAVEVIKEGAFDYIGKPFEIDDLETVLKNALLLSNALADNERLRKELVGRYRFDNLVGASPAFRKVIESITEVCESRANVLISGESGTGKEMVARAIHYNSPRRDHPFVAINCAAIPETLLESELFGHVKGAFTGAVVNRPGRFEQADRGTLFLDEIGDMPTSIQAKILRVLQERAFEPVGSVRTRAVDVRIVAASNKDLRQEVQLGNFREDLFYRLNVFPITLPPLRERVEDIPSLAHFFLEGFNSDMGKRIEGFSPAALAAMSGYGWPGNIRELQNCIERAVIVCKSEQIGEGDLPRYLSAPRPVANGTPAFPIDLDGELARIEQELIIAAVNRAEGIQVNAAALLGINERSLWHRIKKFGIQITKRAGGEPPLR</sequence>
<feature type="modified residue" description="4-aspartylphosphate" evidence="7">
    <location>
        <position position="53"/>
    </location>
</feature>
<evidence type="ECO:0000313" key="11">
    <source>
        <dbReference type="Proteomes" id="UP000233293"/>
    </source>
</evidence>
<proteinExistence type="predicted"/>
<dbReference type="Pfam" id="PF25601">
    <property type="entry name" value="AAA_lid_14"/>
    <property type="match status" value="1"/>
</dbReference>
<dbReference type="InterPro" id="IPR002197">
    <property type="entry name" value="HTH_Fis"/>
</dbReference>
<reference evidence="11" key="1">
    <citation type="submission" date="2017-12" db="EMBL/GenBank/DDBJ databases">
        <title>Draft genome sequence of Telmatospirillum siberiense 26-4b1T, an acidotolerant peatland alphaproteobacterium potentially involved in sulfur cycling.</title>
        <authorList>
            <person name="Hausmann B."/>
            <person name="Pjevac P."/>
            <person name="Schreck K."/>
            <person name="Herbold C.W."/>
            <person name="Daims H."/>
            <person name="Wagner M."/>
            <person name="Pester M."/>
            <person name="Loy A."/>
        </authorList>
    </citation>
    <scope>NUCLEOTIDE SEQUENCE [LARGE SCALE GENOMIC DNA]</scope>
    <source>
        <strain evidence="11">26-4b1</strain>
    </source>
</reference>
<feature type="domain" description="Sigma-54 factor interaction" evidence="8">
    <location>
        <begin position="143"/>
        <end position="372"/>
    </location>
</feature>
<dbReference type="SUPFAM" id="SSF52172">
    <property type="entry name" value="CheY-like"/>
    <property type="match status" value="1"/>
</dbReference>
<dbReference type="PANTHER" id="PTHR32071:SF113">
    <property type="entry name" value="ALGINATE BIOSYNTHESIS TRANSCRIPTIONAL REGULATORY PROTEIN ALGB"/>
    <property type="match status" value="1"/>
</dbReference>
<evidence type="ECO:0000256" key="7">
    <source>
        <dbReference type="PROSITE-ProRule" id="PRU00169"/>
    </source>
</evidence>
<keyword evidence="3" id="KW-0902">Two-component regulatory system</keyword>
<dbReference type="Gene3D" id="1.10.8.60">
    <property type="match status" value="1"/>
</dbReference>
<dbReference type="EMBL" id="PIUM01000012">
    <property type="protein sequence ID" value="PKU24385.1"/>
    <property type="molecule type" value="Genomic_DNA"/>
</dbReference>
<organism evidence="10 11">
    <name type="scientific">Telmatospirillum siberiense</name>
    <dbReference type="NCBI Taxonomy" id="382514"/>
    <lineage>
        <taxon>Bacteria</taxon>
        <taxon>Pseudomonadati</taxon>
        <taxon>Pseudomonadota</taxon>
        <taxon>Alphaproteobacteria</taxon>
        <taxon>Rhodospirillales</taxon>
        <taxon>Rhodospirillaceae</taxon>
        <taxon>Telmatospirillum</taxon>
    </lineage>
</organism>
<dbReference type="FunFam" id="3.40.50.300:FF:000006">
    <property type="entry name" value="DNA-binding transcriptional regulator NtrC"/>
    <property type="match status" value="1"/>
</dbReference>
<dbReference type="AlphaFoldDB" id="A0A2N3PVF8"/>
<dbReference type="InterPro" id="IPR027417">
    <property type="entry name" value="P-loop_NTPase"/>
</dbReference>
<dbReference type="InterPro" id="IPR058031">
    <property type="entry name" value="AAA_lid_NorR"/>
</dbReference>
<dbReference type="Gene3D" id="1.10.10.60">
    <property type="entry name" value="Homeodomain-like"/>
    <property type="match status" value="1"/>
</dbReference>
<evidence type="ECO:0000256" key="1">
    <source>
        <dbReference type="ARBA" id="ARBA00022741"/>
    </source>
</evidence>
<dbReference type="GO" id="GO:0043565">
    <property type="term" value="F:sequence-specific DNA binding"/>
    <property type="evidence" value="ECO:0007669"/>
    <property type="project" value="InterPro"/>
</dbReference>
<dbReference type="PRINTS" id="PR01590">
    <property type="entry name" value="HTHFIS"/>
</dbReference>
<keyword evidence="6" id="KW-0804">Transcription</keyword>
<accession>A0A2N3PVF8</accession>
<keyword evidence="11" id="KW-1185">Reference proteome</keyword>
<feature type="domain" description="Response regulatory" evidence="9">
    <location>
        <begin position="4"/>
        <end position="118"/>
    </location>
</feature>